<dbReference type="Ensembl" id="ENSSFOT00015038652.1">
    <property type="protein sequence ID" value="ENSSFOP00015041534.1"/>
    <property type="gene ID" value="ENSSFOG00015030835.1"/>
</dbReference>
<reference evidence="1 2" key="1">
    <citation type="submission" date="2019-04" db="EMBL/GenBank/DDBJ databases">
        <authorList>
            <consortium name="Wellcome Sanger Institute Data Sharing"/>
        </authorList>
    </citation>
    <scope>NUCLEOTIDE SEQUENCE [LARGE SCALE GENOMIC DNA]</scope>
</reference>
<reference evidence="1" key="2">
    <citation type="submission" date="2025-08" db="UniProtKB">
        <authorList>
            <consortium name="Ensembl"/>
        </authorList>
    </citation>
    <scope>IDENTIFICATION</scope>
</reference>
<dbReference type="AlphaFoldDB" id="A0A8C9ST39"/>
<evidence type="ECO:0000313" key="2">
    <source>
        <dbReference type="Proteomes" id="UP000694397"/>
    </source>
</evidence>
<dbReference type="Proteomes" id="UP000694397">
    <property type="component" value="Chromosome 1"/>
</dbReference>
<evidence type="ECO:0008006" key="3">
    <source>
        <dbReference type="Google" id="ProtNLM"/>
    </source>
</evidence>
<protein>
    <recommendedName>
        <fullName evidence="3">Transposase Tc1-like domain-containing protein</fullName>
    </recommendedName>
</protein>
<dbReference type="GeneTree" id="ENSGT01140000282498"/>
<name>A0A8C9ST39_SCLFO</name>
<proteinExistence type="predicted"/>
<organism evidence="1 2">
    <name type="scientific">Scleropages formosus</name>
    <name type="common">Asian bonytongue</name>
    <name type="synonym">Osteoglossum formosum</name>
    <dbReference type="NCBI Taxonomy" id="113540"/>
    <lineage>
        <taxon>Eukaryota</taxon>
        <taxon>Metazoa</taxon>
        <taxon>Chordata</taxon>
        <taxon>Craniata</taxon>
        <taxon>Vertebrata</taxon>
        <taxon>Euteleostomi</taxon>
        <taxon>Actinopterygii</taxon>
        <taxon>Neopterygii</taxon>
        <taxon>Teleostei</taxon>
        <taxon>Osteoglossocephala</taxon>
        <taxon>Osteoglossomorpha</taxon>
        <taxon>Osteoglossiformes</taxon>
        <taxon>Osteoglossidae</taxon>
        <taxon>Scleropages</taxon>
    </lineage>
</organism>
<accession>A0A8C9ST39</accession>
<keyword evidence="2" id="KW-1185">Reference proteome</keyword>
<reference evidence="1" key="3">
    <citation type="submission" date="2025-09" db="UniProtKB">
        <authorList>
            <consortium name="Ensembl"/>
        </authorList>
    </citation>
    <scope>IDENTIFICATION</scope>
</reference>
<evidence type="ECO:0000313" key="1">
    <source>
        <dbReference type="Ensembl" id="ENSSFOP00015041534.1"/>
    </source>
</evidence>
<sequence>TVSVRDSTIRKRLGKNGIHGRNTKAHFWANILWTDETKVELFGRCGANTFSRHGICKYIEVHRV</sequence>